<protein>
    <recommendedName>
        <fullName evidence="4">DUF1269 domain-containing protein</fullName>
    </recommendedName>
</protein>
<keyword evidence="1" id="KW-0812">Transmembrane</keyword>
<evidence type="ECO:0000256" key="1">
    <source>
        <dbReference type="SAM" id="Phobius"/>
    </source>
</evidence>
<accession>A0A511MV63</accession>
<proteinExistence type="predicted"/>
<gene>
    <name evidence="2" type="ORF">DC3_01080</name>
</gene>
<evidence type="ECO:0000313" key="3">
    <source>
        <dbReference type="Proteomes" id="UP000321306"/>
    </source>
</evidence>
<organism evidence="2 3">
    <name type="scientific">Deinococcus cellulosilyticus (strain DSM 18568 / NBRC 106333 / KACC 11606 / 5516J-15)</name>
    <dbReference type="NCBI Taxonomy" id="1223518"/>
    <lineage>
        <taxon>Bacteria</taxon>
        <taxon>Thermotogati</taxon>
        <taxon>Deinococcota</taxon>
        <taxon>Deinococci</taxon>
        <taxon>Deinococcales</taxon>
        <taxon>Deinococcaceae</taxon>
        <taxon>Deinococcus</taxon>
    </lineage>
</organism>
<dbReference type="OrthoDB" id="9846854at2"/>
<evidence type="ECO:0008006" key="4">
    <source>
        <dbReference type="Google" id="ProtNLM"/>
    </source>
</evidence>
<name>A0A511MV63_DEIC1</name>
<dbReference type="Proteomes" id="UP000321306">
    <property type="component" value="Unassembled WGS sequence"/>
</dbReference>
<reference evidence="2 3" key="1">
    <citation type="submission" date="2019-07" db="EMBL/GenBank/DDBJ databases">
        <title>Whole genome shotgun sequence of Deinococcus cellulosilyticus NBRC 106333.</title>
        <authorList>
            <person name="Hosoyama A."/>
            <person name="Uohara A."/>
            <person name="Ohji S."/>
            <person name="Ichikawa N."/>
        </authorList>
    </citation>
    <scope>NUCLEOTIDE SEQUENCE [LARGE SCALE GENOMIC DNA]</scope>
    <source>
        <strain evidence="2 3">NBRC 106333</strain>
    </source>
</reference>
<comment type="caution">
    <text evidence="2">The sequence shown here is derived from an EMBL/GenBank/DDBJ whole genome shotgun (WGS) entry which is preliminary data.</text>
</comment>
<feature type="transmembrane region" description="Helical" evidence="1">
    <location>
        <begin position="81"/>
        <end position="104"/>
    </location>
</feature>
<keyword evidence="3" id="KW-1185">Reference proteome</keyword>
<keyword evidence="1" id="KW-1133">Transmembrane helix</keyword>
<dbReference type="RefSeq" id="WP_146881632.1">
    <property type="nucleotide sequence ID" value="NZ_BJXB01000001.1"/>
</dbReference>
<sequence>MERITAIFESIETAECAMDKLRSVGITDATLTTVKNSKVMSILQQDISKGCTRGIMMGTVLGILLGVAVALWTSFGPLLFTGWIGTSITALVGAVLGGVVGSMIGTAYDLRCKVHQEAVQASSEYEGKLMIAVDTHTPEDVLKVQDLLKTLGGELVTTLLPVTAPPPPQLLH</sequence>
<dbReference type="EMBL" id="BJXB01000001">
    <property type="protein sequence ID" value="GEM44473.1"/>
    <property type="molecule type" value="Genomic_DNA"/>
</dbReference>
<dbReference type="AlphaFoldDB" id="A0A511MV63"/>
<keyword evidence="1" id="KW-0472">Membrane</keyword>
<evidence type="ECO:0000313" key="2">
    <source>
        <dbReference type="EMBL" id="GEM44473.1"/>
    </source>
</evidence>
<feature type="transmembrane region" description="Helical" evidence="1">
    <location>
        <begin position="54"/>
        <end position="75"/>
    </location>
</feature>